<evidence type="ECO:0000313" key="5">
    <source>
        <dbReference type="Proteomes" id="UP001107960"/>
    </source>
</evidence>
<reference evidence="3" key="1">
    <citation type="submission" date="2021-11" db="EMBL/GenBank/DDBJ databases">
        <title>Description of novel Chryseobacterium species.</title>
        <authorList>
            <person name="Saticioglu I.B."/>
            <person name="Ay H."/>
            <person name="Altun S."/>
            <person name="Duman M."/>
        </authorList>
    </citation>
    <scope>NUCLEOTIDE SEQUENCE</scope>
    <source>
        <strain evidence="3">C-39</strain>
    </source>
</reference>
<comment type="caution">
    <text evidence="3">The sequence shown here is derived from an EMBL/GenBank/DDBJ whole genome shotgun (WGS) entry which is preliminary data.</text>
</comment>
<accession>A0A9Q3V1J2</accession>
<protein>
    <submittedName>
        <fullName evidence="3">SMEK domain-containing protein</fullName>
    </submittedName>
</protein>
<dbReference type="Pfam" id="PF21941">
    <property type="entry name" value="SMEK_N"/>
    <property type="match status" value="1"/>
</dbReference>
<organism evidence="3 5">
    <name type="scientific">Chryseobacterium muglaense</name>
    <dbReference type="NCBI Taxonomy" id="2893752"/>
    <lineage>
        <taxon>Bacteria</taxon>
        <taxon>Pseudomonadati</taxon>
        <taxon>Bacteroidota</taxon>
        <taxon>Flavobacteriia</taxon>
        <taxon>Flavobacteriales</taxon>
        <taxon>Weeksellaceae</taxon>
        <taxon>Chryseobacterium group</taxon>
        <taxon>Chryseobacterium</taxon>
    </lineage>
</organism>
<dbReference type="RefSeq" id="WP_191179907.1">
    <property type="nucleotide sequence ID" value="NZ_JACXXP010000014.1"/>
</dbReference>
<dbReference type="Proteomes" id="UP001107960">
    <property type="component" value="Unassembled WGS sequence"/>
</dbReference>
<proteinExistence type="predicted"/>
<feature type="domain" description="SMEK" evidence="1">
    <location>
        <begin position="11"/>
        <end position="146"/>
    </location>
</feature>
<evidence type="ECO:0000313" key="3">
    <source>
        <dbReference type="EMBL" id="MCC9036860.1"/>
    </source>
</evidence>
<dbReference type="EMBL" id="JACXXP010000014">
    <property type="protein sequence ID" value="MBD3905415.1"/>
    <property type="molecule type" value="Genomic_DNA"/>
</dbReference>
<evidence type="ECO:0000313" key="4">
    <source>
        <dbReference type="Proteomes" id="UP000603715"/>
    </source>
</evidence>
<gene>
    <name evidence="2" type="ORF">IEW27_12560</name>
    <name evidence="3" type="ORF">LNP80_21870</name>
</gene>
<evidence type="ECO:0000259" key="1">
    <source>
        <dbReference type="Pfam" id="PF21941"/>
    </source>
</evidence>
<sequence length="335" mass="38969">MISRGFIIGQLIDDLALLQQKIIFRNKIGYLDLTKVCEDFFKEILNVILDYNLSNLNANRSNEPGLDLGDLHNKIAVQVTSQRKTEKINDTLRKISEENRLIYERFIVFIIGQKQNSYAIDHALATTNNFDKDSDIIDIDFLIKHIAVADEIKLTALQKIFKREMRNVVVELEPISSDGDFESSIYNFIEAVPSTPPKNTIVYDRFYNTLSNQEFFTKLYNELAEIPRAQREYIAVIAERGQLNGWNRYEIHGIKLANILGVSEEKLFKSLSYLDDINIVRFDKDTDEFERPINKYVIRSEELNTLIKYLHEASINIRKMIVTLDFSILEENEQN</sequence>
<evidence type="ECO:0000313" key="2">
    <source>
        <dbReference type="EMBL" id="MBD3905415.1"/>
    </source>
</evidence>
<dbReference type="NCBIfam" id="NF033859">
    <property type="entry name" value="SMEK_N"/>
    <property type="match status" value="1"/>
</dbReference>
<reference evidence="2" key="3">
    <citation type="submission" date="2024-05" db="EMBL/GenBank/DDBJ databases">
        <title>Description of novel Chryseobacterium sp. strain C-2.</title>
        <authorList>
            <person name="Saticioglu I.B."/>
        </authorList>
    </citation>
    <scope>NUCLEOTIDE SEQUENCE</scope>
    <source>
        <strain evidence="2">C-2</strain>
    </source>
</reference>
<dbReference type="InterPro" id="IPR047740">
    <property type="entry name" value="SMEK_dom"/>
</dbReference>
<dbReference type="Proteomes" id="UP000603715">
    <property type="component" value="Unassembled WGS sequence"/>
</dbReference>
<dbReference type="AlphaFoldDB" id="A0A9Q3V1J2"/>
<keyword evidence="4" id="KW-1185">Reference proteome</keyword>
<dbReference type="EMBL" id="JAJJML010000001">
    <property type="protein sequence ID" value="MCC9036860.1"/>
    <property type="molecule type" value="Genomic_DNA"/>
</dbReference>
<reference evidence="4" key="2">
    <citation type="submission" date="2023-07" db="EMBL/GenBank/DDBJ databases">
        <title>Description of novel Chryseobacterium sp. strain C-2.</title>
        <authorList>
            <person name="Saticioglu I.B."/>
        </authorList>
    </citation>
    <scope>NUCLEOTIDE SEQUENCE [LARGE SCALE GENOMIC DNA]</scope>
    <source>
        <strain evidence="4">C-2</strain>
    </source>
</reference>
<name>A0A9Q3V1J2_9FLAO</name>